<name>A0ABR0IKF3_9PEZI</name>
<evidence type="ECO:0000256" key="1">
    <source>
        <dbReference type="SAM" id="MobiDB-lite"/>
    </source>
</evidence>
<gene>
    <name evidence="2" type="ORF">QC764_0003450</name>
</gene>
<evidence type="ECO:0000313" key="3">
    <source>
        <dbReference type="Proteomes" id="UP001323617"/>
    </source>
</evidence>
<feature type="region of interest" description="Disordered" evidence="1">
    <location>
        <begin position="1"/>
        <end position="24"/>
    </location>
</feature>
<accession>A0ABR0IKF3</accession>
<sequence length="60" mass="6378">MHGNLVGADEAQQAPIRRPSTPAPRMPTDLLIAVGSFHFVMVASSVSTESWVKKGSITAE</sequence>
<organism evidence="2 3">
    <name type="scientific">Podospora pseudoanserina</name>
    <dbReference type="NCBI Taxonomy" id="2609844"/>
    <lineage>
        <taxon>Eukaryota</taxon>
        <taxon>Fungi</taxon>
        <taxon>Dikarya</taxon>
        <taxon>Ascomycota</taxon>
        <taxon>Pezizomycotina</taxon>
        <taxon>Sordariomycetes</taxon>
        <taxon>Sordariomycetidae</taxon>
        <taxon>Sordariales</taxon>
        <taxon>Podosporaceae</taxon>
        <taxon>Podospora</taxon>
    </lineage>
</organism>
<proteinExistence type="predicted"/>
<dbReference type="GeneID" id="87960197"/>
<evidence type="ECO:0000313" key="2">
    <source>
        <dbReference type="EMBL" id="KAK4680893.1"/>
    </source>
</evidence>
<dbReference type="Proteomes" id="UP001323617">
    <property type="component" value="Unassembled WGS sequence"/>
</dbReference>
<dbReference type="RefSeq" id="XP_062804363.1">
    <property type="nucleotide sequence ID" value="XM_062939745.1"/>
</dbReference>
<protein>
    <submittedName>
        <fullName evidence="2">Uncharacterized protein</fullName>
    </submittedName>
</protein>
<comment type="caution">
    <text evidence="2">The sequence shown here is derived from an EMBL/GenBank/DDBJ whole genome shotgun (WGS) entry which is preliminary data.</text>
</comment>
<dbReference type="EMBL" id="JAFFHC010000001">
    <property type="protein sequence ID" value="KAK4680893.1"/>
    <property type="molecule type" value="Genomic_DNA"/>
</dbReference>
<reference evidence="2 3" key="1">
    <citation type="journal article" date="2023" name="bioRxiv">
        <title>High-quality genome assemblies of four members of thePodospora anserinaspecies complex.</title>
        <authorList>
            <person name="Ament-Velasquez S.L."/>
            <person name="Vogan A.A."/>
            <person name="Wallerman O."/>
            <person name="Hartmann F."/>
            <person name="Gautier V."/>
            <person name="Silar P."/>
            <person name="Giraud T."/>
            <person name="Johannesson H."/>
        </authorList>
    </citation>
    <scope>NUCLEOTIDE SEQUENCE [LARGE SCALE GENOMIC DNA]</scope>
    <source>
        <strain evidence="2 3">CBS 124.78</strain>
    </source>
</reference>
<keyword evidence="3" id="KW-1185">Reference proteome</keyword>